<name>A0A9N9P1V9_9GLOM</name>
<accession>A0A9N9P1V9</accession>
<comment type="caution">
    <text evidence="1">The sequence shown here is derived from an EMBL/GenBank/DDBJ whole genome shotgun (WGS) entry which is preliminary data.</text>
</comment>
<dbReference type="EMBL" id="CAJVPZ010052281">
    <property type="protein sequence ID" value="CAG8780362.1"/>
    <property type="molecule type" value="Genomic_DNA"/>
</dbReference>
<dbReference type="Proteomes" id="UP000789396">
    <property type="component" value="Unassembled WGS sequence"/>
</dbReference>
<sequence length="49" mass="5787">TKFSYSKLSSAQLKRLNDELSARSKWKVDQKCLCIRSSECEIYTDQIER</sequence>
<evidence type="ECO:0000313" key="1">
    <source>
        <dbReference type="EMBL" id="CAG8780362.1"/>
    </source>
</evidence>
<keyword evidence="2" id="KW-1185">Reference proteome</keyword>
<dbReference type="OrthoDB" id="2405214at2759"/>
<dbReference type="AlphaFoldDB" id="A0A9N9P1V9"/>
<gene>
    <name evidence="1" type="ORF">RFULGI_LOCUS15762</name>
</gene>
<protein>
    <submittedName>
        <fullName evidence="1">8345_t:CDS:1</fullName>
    </submittedName>
</protein>
<proteinExistence type="predicted"/>
<organism evidence="1 2">
    <name type="scientific">Racocetra fulgida</name>
    <dbReference type="NCBI Taxonomy" id="60492"/>
    <lineage>
        <taxon>Eukaryota</taxon>
        <taxon>Fungi</taxon>
        <taxon>Fungi incertae sedis</taxon>
        <taxon>Mucoromycota</taxon>
        <taxon>Glomeromycotina</taxon>
        <taxon>Glomeromycetes</taxon>
        <taxon>Diversisporales</taxon>
        <taxon>Gigasporaceae</taxon>
        <taxon>Racocetra</taxon>
    </lineage>
</organism>
<feature type="non-terminal residue" evidence="1">
    <location>
        <position position="1"/>
    </location>
</feature>
<reference evidence="1" key="1">
    <citation type="submission" date="2021-06" db="EMBL/GenBank/DDBJ databases">
        <authorList>
            <person name="Kallberg Y."/>
            <person name="Tangrot J."/>
            <person name="Rosling A."/>
        </authorList>
    </citation>
    <scope>NUCLEOTIDE SEQUENCE</scope>
    <source>
        <strain evidence="1">IN212</strain>
    </source>
</reference>
<feature type="non-terminal residue" evidence="1">
    <location>
        <position position="49"/>
    </location>
</feature>
<evidence type="ECO:0000313" key="2">
    <source>
        <dbReference type="Proteomes" id="UP000789396"/>
    </source>
</evidence>